<feature type="region of interest" description="Disordered" evidence="1">
    <location>
        <begin position="82"/>
        <end position="105"/>
    </location>
</feature>
<evidence type="ECO:0000256" key="1">
    <source>
        <dbReference type="SAM" id="MobiDB-lite"/>
    </source>
</evidence>
<reference evidence="2" key="1">
    <citation type="journal article" date="2014" name="Int. J. Syst. Evol. Microbiol.">
        <title>Complete genome sequence of Corynebacterium casei LMG S-19264T (=DSM 44701T), isolated from a smear-ripened cheese.</title>
        <authorList>
            <consortium name="US DOE Joint Genome Institute (JGI-PGF)"/>
            <person name="Walter F."/>
            <person name="Albersmeier A."/>
            <person name="Kalinowski J."/>
            <person name="Ruckert C."/>
        </authorList>
    </citation>
    <scope>NUCLEOTIDE SEQUENCE</scope>
    <source>
        <strain evidence="2">JCM 4654</strain>
    </source>
</reference>
<reference evidence="2" key="2">
    <citation type="submission" date="2020-09" db="EMBL/GenBank/DDBJ databases">
        <authorList>
            <person name="Sun Q."/>
            <person name="Ohkuma M."/>
        </authorList>
    </citation>
    <scope>NUCLEOTIDE SEQUENCE</scope>
    <source>
        <strain evidence="2">JCM 4654</strain>
    </source>
</reference>
<organism evidence="2 3">
    <name type="scientific">Streptomyces naganishii JCM 4654</name>
    <dbReference type="NCBI Taxonomy" id="1306179"/>
    <lineage>
        <taxon>Bacteria</taxon>
        <taxon>Bacillati</taxon>
        <taxon>Actinomycetota</taxon>
        <taxon>Actinomycetes</taxon>
        <taxon>Kitasatosporales</taxon>
        <taxon>Streptomycetaceae</taxon>
        <taxon>Streptomyces</taxon>
    </lineage>
</organism>
<name>A0A918Y1M3_9ACTN</name>
<evidence type="ECO:0000313" key="3">
    <source>
        <dbReference type="Proteomes" id="UP000608955"/>
    </source>
</evidence>
<dbReference type="Proteomes" id="UP000608955">
    <property type="component" value="Unassembled WGS sequence"/>
</dbReference>
<gene>
    <name evidence="2" type="ORF">GCM10010508_15930</name>
</gene>
<keyword evidence="3" id="KW-1185">Reference proteome</keyword>
<sequence>MARFPGQPVRPGTACAGQDAVEGERLGAVRCRDCLAGEVEELEAGVSAGTGADVWWADPGPLVNGDPQEVAGLLDSAAEPGAIAGGGGVPGGGVSAPGRVGRPHG</sequence>
<feature type="compositionally biased region" description="Gly residues" evidence="1">
    <location>
        <begin position="83"/>
        <end position="95"/>
    </location>
</feature>
<protein>
    <submittedName>
        <fullName evidence="2">Uncharacterized protein</fullName>
    </submittedName>
</protein>
<proteinExistence type="predicted"/>
<comment type="caution">
    <text evidence="2">The sequence shown here is derived from an EMBL/GenBank/DDBJ whole genome shotgun (WGS) entry which is preliminary data.</text>
</comment>
<evidence type="ECO:0000313" key="2">
    <source>
        <dbReference type="EMBL" id="GHD86778.1"/>
    </source>
</evidence>
<accession>A0A918Y1M3</accession>
<dbReference type="EMBL" id="BMVF01000004">
    <property type="protein sequence ID" value="GHD86778.1"/>
    <property type="molecule type" value="Genomic_DNA"/>
</dbReference>
<feature type="compositionally biased region" description="Low complexity" evidence="1">
    <location>
        <begin position="96"/>
        <end position="105"/>
    </location>
</feature>
<dbReference type="AlphaFoldDB" id="A0A918Y1M3"/>